<comment type="caution">
    <text evidence="1">The sequence shown here is derived from an EMBL/GenBank/DDBJ whole genome shotgun (WGS) entry which is preliminary data.</text>
</comment>
<evidence type="ECO:0000313" key="2">
    <source>
        <dbReference type="Proteomes" id="UP001434883"/>
    </source>
</evidence>
<feature type="non-terminal residue" evidence="1">
    <location>
        <position position="1"/>
    </location>
</feature>
<proteinExistence type="predicted"/>
<gene>
    <name evidence="1" type="ORF">XENOCAPTIV_025942</name>
</gene>
<evidence type="ECO:0000313" key="1">
    <source>
        <dbReference type="EMBL" id="MEQ2212136.1"/>
    </source>
</evidence>
<reference evidence="1 2" key="1">
    <citation type="submission" date="2021-06" db="EMBL/GenBank/DDBJ databases">
        <authorList>
            <person name="Palmer J.M."/>
        </authorList>
    </citation>
    <scope>NUCLEOTIDE SEQUENCE [LARGE SCALE GENOMIC DNA]</scope>
    <source>
        <strain evidence="1 2">XC_2019</strain>
        <tissue evidence="1">Muscle</tissue>
    </source>
</reference>
<organism evidence="1 2">
    <name type="scientific">Xenoophorus captivus</name>
    <dbReference type="NCBI Taxonomy" id="1517983"/>
    <lineage>
        <taxon>Eukaryota</taxon>
        <taxon>Metazoa</taxon>
        <taxon>Chordata</taxon>
        <taxon>Craniata</taxon>
        <taxon>Vertebrata</taxon>
        <taxon>Euteleostomi</taxon>
        <taxon>Actinopterygii</taxon>
        <taxon>Neopterygii</taxon>
        <taxon>Teleostei</taxon>
        <taxon>Neoteleostei</taxon>
        <taxon>Acanthomorphata</taxon>
        <taxon>Ovalentaria</taxon>
        <taxon>Atherinomorphae</taxon>
        <taxon>Cyprinodontiformes</taxon>
        <taxon>Goodeidae</taxon>
        <taxon>Xenoophorus</taxon>
    </lineage>
</organism>
<sequence length="53" mass="5882">VSVLLPVNGMAHHDNALLIYCNFPILSKWVADKPYLATFCVSSRRTPDSSCET</sequence>
<dbReference type="Proteomes" id="UP001434883">
    <property type="component" value="Unassembled WGS sequence"/>
</dbReference>
<dbReference type="EMBL" id="JAHRIN010059450">
    <property type="protein sequence ID" value="MEQ2212136.1"/>
    <property type="molecule type" value="Genomic_DNA"/>
</dbReference>
<accession>A0ABV0RWV1</accession>
<name>A0ABV0RWV1_9TELE</name>
<keyword evidence="2" id="KW-1185">Reference proteome</keyword>
<protein>
    <submittedName>
        <fullName evidence="1">Uncharacterized protein</fullName>
    </submittedName>
</protein>